<dbReference type="InterPro" id="IPR052514">
    <property type="entry name" value="SAM-dependent_MTase"/>
</dbReference>
<dbReference type="NCBIfam" id="TIGR01444">
    <property type="entry name" value="fkbM_fam"/>
    <property type="match status" value="1"/>
</dbReference>
<sequence length="254" mass="28893">MSNFFKKLFKGKKKKDQDRVLSKGEMYDVYTEQIIKKVCNSRSNCIDIGAHSGEIVDIISEYAPKGIHYGFEPIPTMYNNLVAKYKKNKNWQFFDLALSDQKGTTTFNYVVTHPAYSGINKRSYPNENENISLIEVKTELLDNVLPADYKVDLIKIDVEGGEMGVLKGAVETIRKYKPVIVFEHGLGAAEFYGTTPEMVYELLHNCGLKLYTLTGWLGEGNPLTLDEHKRLFDTNEEYYFVAAVNGGSNWARKN</sequence>
<dbReference type="Gene3D" id="3.40.50.150">
    <property type="entry name" value="Vaccinia Virus protein VP39"/>
    <property type="match status" value="1"/>
</dbReference>
<dbReference type="InterPro" id="IPR029063">
    <property type="entry name" value="SAM-dependent_MTases_sf"/>
</dbReference>
<proteinExistence type="predicted"/>
<dbReference type="PANTHER" id="PTHR34203">
    <property type="entry name" value="METHYLTRANSFERASE, FKBM FAMILY PROTEIN"/>
    <property type="match status" value="1"/>
</dbReference>
<dbReference type="STRING" id="408074.SAMN05660909_05204"/>
<dbReference type="OrthoDB" id="9812600at2"/>
<evidence type="ECO:0000313" key="3">
    <source>
        <dbReference type="Proteomes" id="UP000199656"/>
    </source>
</evidence>
<keyword evidence="3" id="KW-1185">Reference proteome</keyword>
<keyword evidence="2" id="KW-0489">Methyltransferase</keyword>
<dbReference type="EMBL" id="FNRL01000037">
    <property type="protein sequence ID" value="SEB07571.1"/>
    <property type="molecule type" value="Genomic_DNA"/>
</dbReference>
<evidence type="ECO:0000313" key="2">
    <source>
        <dbReference type="EMBL" id="SEB07571.1"/>
    </source>
</evidence>
<reference evidence="3" key="1">
    <citation type="submission" date="2016-10" db="EMBL/GenBank/DDBJ databases">
        <authorList>
            <person name="Varghese N."/>
            <person name="Submissions S."/>
        </authorList>
    </citation>
    <scope>NUCLEOTIDE SEQUENCE [LARGE SCALE GENOMIC DNA]</scope>
    <source>
        <strain evidence="3">DSM 23920</strain>
    </source>
</reference>
<accession>A0A1H4GE64</accession>
<organism evidence="2 3">
    <name type="scientific">Chitinophaga terrae</name>
    <name type="common">ex Kim and Jung 2007</name>
    <dbReference type="NCBI Taxonomy" id="408074"/>
    <lineage>
        <taxon>Bacteria</taxon>
        <taxon>Pseudomonadati</taxon>
        <taxon>Bacteroidota</taxon>
        <taxon>Chitinophagia</taxon>
        <taxon>Chitinophagales</taxon>
        <taxon>Chitinophagaceae</taxon>
        <taxon>Chitinophaga</taxon>
    </lineage>
</organism>
<name>A0A1H4GE64_9BACT</name>
<dbReference type="GO" id="GO:0032259">
    <property type="term" value="P:methylation"/>
    <property type="evidence" value="ECO:0007669"/>
    <property type="project" value="UniProtKB-KW"/>
</dbReference>
<dbReference type="GO" id="GO:0008168">
    <property type="term" value="F:methyltransferase activity"/>
    <property type="evidence" value="ECO:0007669"/>
    <property type="project" value="UniProtKB-KW"/>
</dbReference>
<dbReference type="Proteomes" id="UP000199656">
    <property type="component" value="Unassembled WGS sequence"/>
</dbReference>
<gene>
    <name evidence="2" type="ORF">SAMN05660909_05204</name>
</gene>
<evidence type="ECO:0000259" key="1">
    <source>
        <dbReference type="Pfam" id="PF05050"/>
    </source>
</evidence>
<dbReference type="Pfam" id="PF05050">
    <property type="entry name" value="Methyltransf_21"/>
    <property type="match status" value="1"/>
</dbReference>
<dbReference type="InterPro" id="IPR006342">
    <property type="entry name" value="FkbM_mtfrase"/>
</dbReference>
<dbReference type="AlphaFoldDB" id="A0A1H4GE64"/>
<protein>
    <submittedName>
        <fullName evidence="2">Methyltransferase, FkbM family</fullName>
    </submittedName>
</protein>
<keyword evidence="2" id="KW-0808">Transferase</keyword>
<dbReference type="PANTHER" id="PTHR34203:SF15">
    <property type="entry name" value="SLL1173 PROTEIN"/>
    <property type="match status" value="1"/>
</dbReference>
<dbReference type="SUPFAM" id="SSF53335">
    <property type="entry name" value="S-adenosyl-L-methionine-dependent methyltransferases"/>
    <property type="match status" value="1"/>
</dbReference>
<feature type="domain" description="Methyltransferase FkbM" evidence="1">
    <location>
        <begin position="47"/>
        <end position="207"/>
    </location>
</feature>
<dbReference type="RefSeq" id="WP_089765604.1">
    <property type="nucleotide sequence ID" value="NZ_BKAT01000060.1"/>
</dbReference>